<dbReference type="EMBL" id="LGRX02028149">
    <property type="protein sequence ID" value="KAK3248378.1"/>
    <property type="molecule type" value="Genomic_DNA"/>
</dbReference>
<feature type="transmembrane region" description="Helical" evidence="1">
    <location>
        <begin position="766"/>
        <end position="787"/>
    </location>
</feature>
<evidence type="ECO:0000313" key="6">
    <source>
        <dbReference type="Proteomes" id="UP001190700"/>
    </source>
</evidence>
<dbReference type="Gene3D" id="2.10.50.10">
    <property type="entry name" value="Tumor Necrosis Factor Receptor, subunit A, domain 2"/>
    <property type="match status" value="1"/>
</dbReference>
<evidence type="ECO:0008006" key="7">
    <source>
        <dbReference type="Google" id="ProtNLM"/>
    </source>
</evidence>
<feature type="transmembrane region" description="Helical" evidence="1">
    <location>
        <begin position="616"/>
        <end position="640"/>
    </location>
</feature>
<comment type="caution">
    <text evidence="5">The sequence shown here is derived from an EMBL/GenBank/DDBJ whole genome shotgun (WGS) entry which is preliminary data.</text>
</comment>
<feature type="signal peptide" evidence="2">
    <location>
        <begin position="1"/>
        <end position="25"/>
    </location>
</feature>
<evidence type="ECO:0000313" key="5">
    <source>
        <dbReference type="EMBL" id="KAK3248378.1"/>
    </source>
</evidence>
<feature type="transmembrane region" description="Helical" evidence="1">
    <location>
        <begin position="714"/>
        <end position="738"/>
    </location>
</feature>
<feature type="transmembrane region" description="Helical" evidence="1">
    <location>
        <begin position="822"/>
        <end position="842"/>
    </location>
</feature>
<evidence type="ECO:0000259" key="3">
    <source>
        <dbReference type="Pfam" id="PF06011"/>
    </source>
</evidence>
<feature type="domain" description="Tyrosine-protein kinase ephrin type A/B receptor-like" evidence="4">
    <location>
        <begin position="221"/>
        <end position="254"/>
    </location>
</feature>
<proteinExistence type="predicted"/>
<reference evidence="5 6" key="1">
    <citation type="journal article" date="2015" name="Genome Biol. Evol.">
        <title>Comparative Genomics of a Bacterivorous Green Alga Reveals Evolutionary Causalities and Consequences of Phago-Mixotrophic Mode of Nutrition.</title>
        <authorList>
            <person name="Burns J.A."/>
            <person name="Paasch A."/>
            <person name="Narechania A."/>
            <person name="Kim E."/>
        </authorList>
    </citation>
    <scope>NUCLEOTIDE SEQUENCE [LARGE SCALE GENOMIC DNA]</scope>
    <source>
        <strain evidence="5 6">PLY_AMNH</strain>
    </source>
</reference>
<feature type="transmembrane region" description="Helical" evidence="1">
    <location>
        <begin position="588"/>
        <end position="610"/>
    </location>
</feature>
<dbReference type="Pfam" id="PF07699">
    <property type="entry name" value="Ephrin_rec_like"/>
    <property type="match status" value="1"/>
</dbReference>
<accession>A0AAE0F1I6</accession>
<evidence type="ECO:0000259" key="4">
    <source>
        <dbReference type="Pfam" id="PF07699"/>
    </source>
</evidence>
<dbReference type="SMART" id="SM01411">
    <property type="entry name" value="Ephrin_rec_like"/>
    <property type="match status" value="2"/>
</dbReference>
<protein>
    <recommendedName>
        <fullName evidence="7">Tyrosine-protein kinase ephrin type A/B receptor-like domain-containing protein</fullName>
    </recommendedName>
</protein>
<dbReference type="Pfam" id="PF06011">
    <property type="entry name" value="TRP"/>
    <property type="match status" value="1"/>
</dbReference>
<keyword evidence="1" id="KW-0812">Transmembrane</keyword>
<dbReference type="InterPro" id="IPR010308">
    <property type="entry name" value="TRP_C"/>
</dbReference>
<dbReference type="PANTHER" id="PTHR11319:SF35">
    <property type="entry name" value="OUTER MEMBRANE PROTEIN PMPC-RELATED"/>
    <property type="match status" value="1"/>
</dbReference>
<feature type="transmembrane region" description="Helical" evidence="1">
    <location>
        <begin position="854"/>
        <end position="878"/>
    </location>
</feature>
<feature type="transmembrane region" description="Helical" evidence="1">
    <location>
        <begin position="796"/>
        <end position="816"/>
    </location>
</feature>
<name>A0AAE0F1I6_9CHLO</name>
<dbReference type="PANTHER" id="PTHR11319">
    <property type="entry name" value="G PROTEIN-COUPLED RECEPTOR-RELATED"/>
    <property type="match status" value="1"/>
</dbReference>
<dbReference type="CDD" id="cd04508">
    <property type="entry name" value="Tudor_SF"/>
    <property type="match status" value="1"/>
</dbReference>
<keyword evidence="1" id="KW-0472">Membrane</keyword>
<gene>
    <name evidence="5" type="ORF">CYMTET_42153</name>
</gene>
<keyword evidence="6" id="KW-1185">Reference proteome</keyword>
<dbReference type="InterPro" id="IPR011641">
    <property type="entry name" value="Tyr-kin_ephrin_A/B_rcpt-like"/>
</dbReference>
<dbReference type="CDD" id="cd00185">
    <property type="entry name" value="TNFRSF"/>
    <property type="match status" value="1"/>
</dbReference>
<feature type="domain" description="TRP C-terminal" evidence="3">
    <location>
        <begin position="715"/>
        <end position="863"/>
    </location>
</feature>
<feature type="chain" id="PRO_5042129422" description="Tyrosine-protein kinase ephrin type A/B receptor-like domain-containing protein" evidence="2">
    <location>
        <begin position="26"/>
        <end position="1643"/>
    </location>
</feature>
<dbReference type="Proteomes" id="UP001190700">
    <property type="component" value="Unassembled WGS sequence"/>
</dbReference>
<evidence type="ECO:0000256" key="1">
    <source>
        <dbReference type="SAM" id="Phobius"/>
    </source>
</evidence>
<keyword evidence="1" id="KW-1133">Transmembrane helix</keyword>
<sequence length="1643" mass="184591">MSIAGIMFFVYTTSLLSSNFGYLLGSPSFQECWRDDTFATEGCEDGFAVHWEAVSTAAEEAKAGLNITASVSYPTRWDLDIDGTHGDGYACNYVKVLACRSVVIEQCTSGLDPISNVVSHAPVQQLNPSRFSEDGSGTTNVSSFVELGPGLWAVTVHVTVFEVKDGVSVKHDAVRRLQDVNVSEPETFDESIDRKTREEMASCRQKHRLSDDGKRCLCKPGYYMYKEPYDCKPCANGHYQPVEGQDFCRACEPGSFFFDTGDNVATACTACLVGHYADASGRGFCSECKASTYSDQEGLSECISCPRNTDNSIYASYMQSLFNYTSPDALNTDNSIYASYMQSLLNYTSPDPLYVSIEQCLPKEGYYGNPGEKATICPIGGVCCACPKSSFATIEDGLGRLRESSGAVINYDSFCSCLGGAVPYPFPSFGYYRSEEPSFEHEMIPCGTEDRCEGAIGLSLEHVRIVLGDLSDQGTTLEDAYTVLFNETITNTHCKVEGRQAYAGRLCASCATDHFSISGYCYECPDGKLNKLFFTMAMMMLVVLAWVFLGVYMGGSFASLNQLLLYLQISSMLFEYNMDWPSSVQSWAYILTVVNFDLDVMGLECIAPSYGYAWTFFMQFLLPPTVLLGNLAIYAGKWLYIYHYRGLGSMQATQQLSHEWRLRTSSVLGFLEIVYQSLCNKCFEPWMCYEYGNNAQYMMQAPEIQCWTGMHIPILVTSVAMFFVYVLGVPAVYFSILFSGYKKNALMDASFKTTYGWMYEMYEREWVYWIVMILLRLLSCAATLVFLQRYPALQSLLTIIVLIIATVSHFFARPFIDTSLDLMESMNLLSLIFIVISGMIFYTKDLDAIDDHHGVYTTVWVLLMFIVIGLQMAFAFAICGREVLVLAMSFKSVQAFSAAFDVAIKKYDARHCVTVAHLDGLRSKAGEGQKRICMSFQEFQAVLQSLDDGLHPAFKTWHARQMFHLAASIRDLGDDPRSAGVQEEPDSSASIAAEIEIESLMGSVAVDYMDMLFKNALLSIKSLCAANDSNSNATISLEELEPVWHAGMPPKLAKEVVAFMLHYLLQLAPDKRQLPLHVVDSILQQFLFDKLGVFHALRECQEKEEKPHDIINACVVYLSSRDKDDEAEHAARRSRFSVFQPIVELVHDLSSKANLHPFDKLSSKAEMCKDLLSIMNPQILQAWTSRETNEASLPVLYELAQTLYILQSSSSREKIDLHSTRLRPRFYDKLFNDFPFIYDWMVDATQDELGQMGALFESLMKYQEGLCKNQSELHGAKMNYKYANIFKEASLAPLGHLLVKNGQSVEGKYLTILCKEMVGKTDTKEDLSVEQAVQQVFRELPTLGVHLDQGLETYAVAAFLDYVSQASDVPSTQPPQWWAHCLEEALAEADPEILHLLKSTLDEDEESAFVTVIRKMQALGVVPQEEELIEADEIPLVEVGMEVLAVLEEDGEWHPAVVAEIIPSDKANDIRYEVLFTQWQKPQMVDRVILPDEIVDCNAPSSSKVFVDGADAGHGICQICEREMPLTFHHLVPKQMHPRLIENNLKGCPELQQLYLLHDVDHDMETKDKYRQGGLRIFLGSHGTLICRPCHSMVHKVEDHASLARDWFTIDRLNQHPDICKWRTWAAAQKGVRKGDHRLRNSR</sequence>
<keyword evidence="2" id="KW-0732">Signal</keyword>
<evidence type="ECO:0000256" key="2">
    <source>
        <dbReference type="SAM" id="SignalP"/>
    </source>
</evidence>
<organism evidence="5 6">
    <name type="scientific">Cymbomonas tetramitiformis</name>
    <dbReference type="NCBI Taxonomy" id="36881"/>
    <lineage>
        <taxon>Eukaryota</taxon>
        <taxon>Viridiplantae</taxon>
        <taxon>Chlorophyta</taxon>
        <taxon>Pyramimonadophyceae</taxon>
        <taxon>Pyramimonadales</taxon>
        <taxon>Pyramimonadaceae</taxon>
        <taxon>Cymbomonas</taxon>
    </lineage>
</organism>